<dbReference type="InterPro" id="IPR039261">
    <property type="entry name" value="FNR_nucleotide-bd"/>
</dbReference>
<evidence type="ECO:0000256" key="2">
    <source>
        <dbReference type="ARBA" id="ARBA00022630"/>
    </source>
</evidence>
<dbReference type="CDD" id="cd00207">
    <property type="entry name" value="fer2"/>
    <property type="match status" value="1"/>
</dbReference>
<dbReference type="SUPFAM" id="SSF50800">
    <property type="entry name" value="PK beta-barrel domain-like"/>
    <property type="match status" value="1"/>
</dbReference>
<keyword evidence="8" id="KW-0411">Iron-sulfur</keyword>
<dbReference type="Gene3D" id="2.40.33.20">
    <property type="entry name" value="PK beta-barrel domain-like"/>
    <property type="match status" value="1"/>
</dbReference>
<evidence type="ECO:0000256" key="4">
    <source>
        <dbReference type="ARBA" id="ARBA00022723"/>
    </source>
</evidence>
<feature type="domain" description="2Fe-2S ferredoxin-type" evidence="9">
    <location>
        <begin position="520"/>
        <end position="601"/>
    </location>
</feature>
<reference evidence="12" key="1">
    <citation type="submission" date="2022-06" db="EMBL/GenBank/DDBJ databases">
        <title>Genome public.</title>
        <authorList>
            <person name="Sun Q."/>
        </authorList>
    </citation>
    <scope>NUCLEOTIDE SEQUENCE</scope>
    <source>
        <strain evidence="12">CWNU-1</strain>
    </source>
</reference>
<feature type="domain" description="MOSC" evidence="10">
    <location>
        <begin position="102"/>
        <end position="256"/>
    </location>
</feature>
<dbReference type="Pfam" id="PF00175">
    <property type="entry name" value="NAD_binding_1"/>
    <property type="match status" value="1"/>
</dbReference>
<protein>
    <submittedName>
        <fullName evidence="12">MOSC domain-containing protein</fullName>
    </submittedName>
</protein>
<dbReference type="InterPro" id="IPR008333">
    <property type="entry name" value="Cbr1-like_FAD-bd_dom"/>
</dbReference>
<evidence type="ECO:0000256" key="8">
    <source>
        <dbReference type="ARBA" id="ARBA00023014"/>
    </source>
</evidence>
<keyword evidence="6" id="KW-0560">Oxidoreductase</keyword>
<proteinExistence type="predicted"/>
<dbReference type="Pfam" id="PF00970">
    <property type="entry name" value="FAD_binding_6"/>
    <property type="match status" value="1"/>
</dbReference>
<dbReference type="Proteomes" id="UP001431429">
    <property type="component" value="Unassembled WGS sequence"/>
</dbReference>
<dbReference type="PROSITE" id="PS51340">
    <property type="entry name" value="MOSC"/>
    <property type="match status" value="1"/>
</dbReference>
<keyword evidence="3" id="KW-0001">2Fe-2S</keyword>
<dbReference type="InterPro" id="IPR017938">
    <property type="entry name" value="Riboflavin_synthase-like_b-brl"/>
</dbReference>
<keyword evidence="13" id="KW-1185">Reference proteome</keyword>
<dbReference type="SUPFAM" id="SSF63380">
    <property type="entry name" value="Riboflavin synthase domain-like"/>
    <property type="match status" value="1"/>
</dbReference>
<keyword evidence="2" id="KW-0285">Flavoprotein</keyword>
<organism evidence="12 13">
    <name type="scientific">Streptomyces albipurpureus</name>
    <dbReference type="NCBI Taxonomy" id="2897419"/>
    <lineage>
        <taxon>Bacteria</taxon>
        <taxon>Bacillati</taxon>
        <taxon>Actinomycetota</taxon>
        <taxon>Actinomycetes</taxon>
        <taxon>Kitasatosporales</taxon>
        <taxon>Streptomycetaceae</taxon>
        <taxon>Streptomyces</taxon>
    </lineage>
</organism>
<dbReference type="InterPro" id="IPR006058">
    <property type="entry name" value="2Fe2S_fd_BS"/>
</dbReference>
<evidence type="ECO:0000313" key="12">
    <source>
        <dbReference type="EMBL" id="MCM2388365.1"/>
    </source>
</evidence>
<dbReference type="EMBL" id="JAMQAW010000007">
    <property type="protein sequence ID" value="MCM2388365.1"/>
    <property type="molecule type" value="Genomic_DNA"/>
</dbReference>
<dbReference type="InterPro" id="IPR001041">
    <property type="entry name" value="2Fe-2S_ferredoxin-type"/>
</dbReference>
<evidence type="ECO:0000256" key="6">
    <source>
        <dbReference type="ARBA" id="ARBA00023002"/>
    </source>
</evidence>
<evidence type="ECO:0000256" key="3">
    <source>
        <dbReference type="ARBA" id="ARBA00022714"/>
    </source>
</evidence>
<accession>A0ABT0UIU6</accession>
<dbReference type="PROSITE" id="PS51384">
    <property type="entry name" value="FAD_FR"/>
    <property type="match status" value="1"/>
</dbReference>
<evidence type="ECO:0000259" key="11">
    <source>
        <dbReference type="PROSITE" id="PS51384"/>
    </source>
</evidence>
<evidence type="ECO:0000256" key="7">
    <source>
        <dbReference type="ARBA" id="ARBA00023004"/>
    </source>
</evidence>
<comment type="cofactor">
    <cofactor evidence="1">
        <name>FAD</name>
        <dbReference type="ChEBI" id="CHEBI:57692"/>
    </cofactor>
</comment>
<dbReference type="PROSITE" id="PS51085">
    <property type="entry name" value="2FE2S_FER_2"/>
    <property type="match status" value="1"/>
</dbReference>
<dbReference type="Gene3D" id="2.40.30.10">
    <property type="entry name" value="Translation factors"/>
    <property type="match status" value="1"/>
</dbReference>
<keyword evidence="4" id="KW-0479">Metal-binding</keyword>
<dbReference type="SUPFAM" id="SSF52343">
    <property type="entry name" value="Ferredoxin reductase-like, C-terminal NADP-linked domain"/>
    <property type="match status" value="1"/>
</dbReference>
<evidence type="ECO:0000256" key="5">
    <source>
        <dbReference type="ARBA" id="ARBA00022827"/>
    </source>
</evidence>
<dbReference type="InterPro" id="IPR036010">
    <property type="entry name" value="2Fe-2S_ferredoxin-like_sf"/>
</dbReference>
<dbReference type="Gene3D" id="3.10.20.30">
    <property type="match status" value="1"/>
</dbReference>
<keyword evidence="5" id="KW-0274">FAD</keyword>
<comment type="caution">
    <text evidence="12">The sequence shown here is derived from an EMBL/GenBank/DDBJ whole genome shotgun (WGS) entry which is preliminary data.</text>
</comment>
<dbReference type="InterPro" id="IPR050415">
    <property type="entry name" value="MRET"/>
</dbReference>
<evidence type="ECO:0000256" key="1">
    <source>
        <dbReference type="ARBA" id="ARBA00001974"/>
    </source>
</evidence>
<feature type="domain" description="FAD-binding FR-type" evidence="11">
    <location>
        <begin position="271"/>
        <end position="369"/>
    </location>
</feature>
<dbReference type="Pfam" id="PF00111">
    <property type="entry name" value="Fer2"/>
    <property type="match status" value="1"/>
</dbReference>
<dbReference type="InterPro" id="IPR011037">
    <property type="entry name" value="Pyrv_Knase-like_insert_dom_sf"/>
</dbReference>
<evidence type="ECO:0000259" key="9">
    <source>
        <dbReference type="PROSITE" id="PS51085"/>
    </source>
</evidence>
<dbReference type="PANTHER" id="PTHR47354">
    <property type="entry name" value="NADH OXIDOREDUCTASE HCR"/>
    <property type="match status" value="1"/>
</dbReference>
<name>A0ABT0UIU6_9ACTN</name>
<dbReference type="InterPro" id="IPR001433">
    <property type="entry name" value="OxRdtase_FAD/NAD-bd"/>
</dbReference>
<evidence type="ECO:0000313" key="13">
    <source>
        <dbReference type="Proteomes" id="UP001431429"/>
    </source>
</evidence>
<dbReference type="SUPFAM" id="SSF54292">
    <property type="entry name" value="2Fe-2S ferredoxin-like"/>
    <property type="match status" value="1"/>
</dbReference>
<dbReference type="InterPro" id="IPR005302">
    <property type="entry name" value="MoCF_Sase_C"/>
</dbReference>
<evidence type="ECO:0000259" key="10">
    <source>
        <dbReference type="PROSITE" id="PS51340"/>
    </source>
</evidence>
<dbReference type="PANTHER" id="PTHR47354:SF8">
    <property type="entry name" value="1,2-PHENYLACETYL-COA EPOXIDASE, SUBUNIT E"/>
    <property type="match status" value="1"/>
</dbReference>
<dbReference type="PROSITE" id="PS00197">
    <property type="entry name" value="2FE2S_FER_1"/>
    <property type="match status" value="1"/>
</dbReference>
<dbReference type="InterPro" id="IPR017927">
    <property type="entry name" value="FAD-bd_FR_type"/>
</dbReference>
<dbReference type="RefSeq" id="WP_250918702.1">
    <property type="nucleotide sequence ID" value="NZ_JAMQAW010000007.1"/>
</dbReference>
<sequence length="601" mass="64332">MTALLTDIVRYPVKGMPGIALPRTTLTPGSGLPLDRVCAIGNSTLPMHPDSNGWIESRAFLRLAQNEELARYRTELDDRTHTLRILSPAGEEIELRLQADGRPLSAELASANARLQNWFPAGPLGPVRLEQSGTALWDWPHAALSLINLDTVDELSRAAGVRVDPRRFRANLYVRGLGPWRELDLVGRRIRMGGSELAVVQATDRCGATAVDPRTGQRNLNIPALLAAQFGHLYCGVYAQVVRRGTIAPGDTLTDLGPLADPSSIPHAASDRPRHAVLTGRTTESPMVTTLHLTVPAGPAFGPGQHLRLHTTDAQGPLWRCYTVTGSEASEIRVSVKRVAGGRMSSLLHELTLGTRLLLSGPYGGEPARVSAGRPVLFAVAGIGITPVLPRLRQLADTVPQRQVTVLNVVRTPDETPLWNETIDLLAHMPHATHHLYVTTPGAPLPVGSRSGRPTADDIGKLTADGTAEVFVCGPDGFTRQTRAALLAAGVEEGAITDELFFSPRATAHLRRTPPAPGPFEVRFTGNDIRAKWTPDAGTLLDLAESAGLRPPTACRAGACGTCRRPVVGEVAYLIEPVVLPPSGQALLCCSVPTSDVEIHV</sequence>
<dbReference type="Pfam" id="PF03473">
    <property type="entry name" value="MOSC"/>
    <property type="match status" value="1"/>
</dbReference>
<keyword evidence="7" id="KW-0408">Iron</keyword>
<dbReference type="Gene3D" id="3.40.50.80">
    <property type="entry name" value="Nucleotide-binding domain of ferredoxin-NADP reductase (FNR) module"/>
    <property type="match status" value="1"/>
</dbReference>
<dbReference type="InterPro" id="IPR012675">
    <property type="entry name" value="Beta-grasp_dom_sf"/>
</dbReference>
<gene>
    <name evidence="12" type="ORF">NBG84_08645</name>
</gene>